<keyword evidence="3" id="KW-1185">Reference proteome</keyword>
<evidence type="ECO:0000259" key="1">
    <source>
        <dbReference type="Pfam" id="PF12208"/>
    </source>
</evidence>
<protein>
    <submittedName>
        <fullName evidence="2">DUF3601 domain-containing protein</fullName>
    </submittedName>
</protein>
<name>A0ABS9KMC0_9BACT</name>
<organism evidence="2 3">
    <name type="scientific">Terrimonas ginsenosidimutans</name>
    <dbReference type="NCBI Taxonomy" id="2908004"/>
    <lineage>
        <taxon>Bacteria</taxon>
        <taxon>Pseudomonadati</taxon>
        <taxon>Bacteroidota</taxon>
        <taxon>Chitinophagia</taxon>
        <taxon>Chitinophagales</taxon>
        <taxon>Chitinophagaceae</taxon>
        <taxon>Terrimonas</taxon>
    </lineage>
</organism>
<dbReference type="InterPro" id="IPR022020">
    <property type="entry name" value="DUF3601"/>
</dbReference>
<dbReference type="Gene3D" id="2.30.30.350">
    <property type="entry name" value="mobile metagenome of vibrio cholerae. Integron cassette protein vch_cass4"/>
    <property type="match status" value="1"/>
</dbReference>
<accession>A0ABS9KMC0</accession>
<dbReference type="Proteomes" id="UP001165367">
    <property type="component" value="Unassembled WGS sequence"/>
</dbReference>
<reference evidence="2" key="1">
    <citation type="submission" date="2022-01" db="EMBL/GenBank/DDBJ databases">
        <authorList>
            <person name="Jo J.-H."/>
            <person name="Im W.-T."/>
        </authorList>
    </citation>
    <scope>NUCLEOTIDE SEQUENCE</scope>
    <source>
        <strain evidence="2">NA20</strain>
    </source>
</reference>
<dbReference type="Pfam" id="PF12208">
    <property type="entry name" value="DUF3601"/>
    <property type="match status" value="1"/>
</dbReference>
<comment type="caution">
    <text evidence="2">The sequence shown here is derived from an EMBL/GenBank/DDBJ whole genome shotgun (WGS) entry which is preliminary data.</text>
</comment>
<gene>
    <name evidence="2" type="ORF">LZZ85_04190</name>
</gene>
<feature type="domain" description="DUF3601" evidence="1">
    <location>
        <begin position="9"/>
        <end position="82"/>
    </location>
</feature>
<evidence type="ECO:0000313" key="2">
    <source>
        <dbReference type="EMBL" id="MCG2613463.1"/>
    </source>
</evidence>
<evidence type="ECO:0000313" key="3">
    <source>
        <dbReference type="Proteomes" id="UP001165367"/>
    </source>
</evidence>
<dbReference type="RefSeq" id="WP_237868691.1">
    <property type="nucleotide sequence ID" value="NZ_JAKLTR010000002.1"/>
</dbReference>
<proteinExistence type="predicted"/>
<sequence length="88" mass="10387">MSNPLKLIPGQKYRIVKSFTDYDNHVHPPGEAWTFLYTNFLPYEDGLTVHLHLYDDPREVVLFRLQWRAEAQAAIIEHFNDYVVPVND</sequence>
<dbReference type="EMBL" id="JAKLTR010000002">
    <property type="protein sequence ID" value="MCG2613463.1"/>
    <property type="molecule type" value="Genomic_DNA"/>
</dbReference>